<dbReference type="AlphaFoldDB" id="A0A835AKX1"/>
<comment type="caution">
    <text evidence="2">The sequence shown here is derived from an EMBL/GenBank/DDBJ whole genome shotgun (WGS) entry which is preliminary data.</text>
</comment>
<proteinExistence type="predicted"/>
<sequence length="84" mass="9307">MVLGLAGCCTVSRVSPAAKEAGEGHQEAMKKPQQQQRVVKEEKMKKGVEPADVVAGKERKKRDQQKDSPIVMHQFPFHSRPGLL</sequence>
<evidence type="ECO:0000256" key="1">
    <source>
        <dbReference type="SAM" id="MobiDB-lite"/>
    </source>
</evidence>
<feature type="compositionally biased region" description="Basic and acidic residues" evidence="1">
    <location>
        <begin position="20"/>
        <end position="30"/>
    </location>
</feature>
<reference evidence="2" key="1">
    <citation type="submission" date="2020-07" db="EMBL/GenBank/DDBJ databases">
        <title>Genome sequence and genetic diversity analysis of an under-domesticated orphan crop, white fonio (Digitaria exilis).</title>
        <authorList>
            <person name="Bennetzen J.L."/>
            <person name="Chen S."/>
            <person name="Ma X."/>
            <person name="Wang X."/>
            <person name="Yssel A.E.J."/>
            <person name="Chaluvadi S.R."/>
            <person name="Johnson M."/>
            <person name="Gangashetty P."/>
            <person name="Hamidou F."/>
            <person name="Sanogo M.D."/>
            <person name="Zwaenepoel A."/>
            <person name="Wallace J."/>
            <person name="Van De Peer Y."/>
            <person name="Van Deynze A."/>
        </authorList>
    </citation>
    <scope>NUCLEOTIDE SEQUENCE</scope>
    <source>
        <tissue evidence="2">Leaves</tissue>
    </source>
</reference>
<accession>A0A835AKX1</accession>
<evidence type="ECO:0000313" key="3">
    <source>
        <dbReference type="Proteomes" id="UP000636709"/>
    </source>
</evidence>
<keyword evidence="3" id="KW-1185">Reference proteome</keyword>
<dbReference type="Proteomes" id="UP000636709">
    <property type="component" value="Unassembled WGS sequence"/>
</dbReference>
<dbReference type="EMBL" id="JACEFO010002367">
    <property type="protein sequence ID" value="KAF8663556.1"/>
    <property type="molecule type" value="Genomic_DNA"/>
</dbReference>
<protein>
    <recommendedName>
        <fullName evidence="4">Expressed protein-RZ53</fullName>
    </recommendedName>
</protein>
<feature type="compositionally biased region" description="Basic and acidic residues" evidence="1">
    <location>
        <begin position="38"/>
        <end position="49"/>
    </location>
</feature>
<name>A0A835AKX1_9POAL</name>
<organism evidence="2 3">
    <name type="scientific">Digitaria exilis</name>
    <dbReference type="NCBI Taxonomy" id="1010633"/>
    <lineage>
        <taxon>Eukaryota</taxon>
        <taxon>Viridiplantae</taxon>
        <taxon>Streptophyta</taxon>
        <taxon>Embryophyta</taxon>
        <taxon>Tracheophyta</taxon>
        <taxon>Spermatophyta</taxon>
        <taxon>Magnoliopsida</taxon>
        <taxon>Liliopsida</taxon>
        <taxon>Poales</taxon>
        <taxon>Poaceae</taxon>
        <taxon>PACMAD clade</taxon>
        <taxon>Panicoideae</taxon>
        <taxon>Panicodae</taxon>
        <taxon>Paniceae</taxon>
        <taxon>Anthephorinae</taxon>
        <taxon>Digitaria</taxon>
    </lineage>
</organism>
<evidence type="ECO:0000313" key="2">
    <source>
        <dbReference type="EMBL" id="KAF8663556.1"/>
    </source>
</evidence>
<feature type="region of interest" description="Disordered" evidence="1">
    <location>
        <begin position="19"/>
        <end position="84"/>
    </location>
</feature>
<gene>
    <name evidence="2" type="ORF">HU200_055368</name>
</gene>
<evidence type="ECO:0008006" key="4">
    <source>
        <dbReference type="Google" id="ProtNLM"/>
    </source>
</evidence>